<organism evidence="11">
    <name type="scientific">Tunturiibacter psychrotolerans</name>
    <dbReference type="NCBI Taxonomy" id="3069686"/>
    <lineage>
        <taxon>Bacteria</taxon>
        <taxon>Pseudomonadati</taxon>
        <taxon>Acidobacteriota</taxon>
        <taxon>Terriglobia</taxon>
        <taxon>Terriglobales</taxon>
        <taxon>Acidobacteriaceae</taxon>
        <taxon>Tunturiibacter</taxon>
    </lineage>
</organism>
<keyword evidence="6 8" id="KW-1015">Disulfide bond</keyword>
<dbReference type="EMBL" id="CP132942">
    <property type="protein sequence ID" value="XCB33245.1"/>
    <property type="molecule type" value="Genomic_DNA"/>
</dbReference>
<reference evidence="11" key="1">
    <citation type="submission" date="2023-08" db="EMBL/GenBank/DDBJ databases">
        <authorList>
            <person name="Messyasz A."/>
            <person name="Mannisto M.K."/>
            <person name="Kerkhof L.J."/>
            <person name="Haggblom M."/>
        </authorList>
    </citation>
    <scope>NUCLEOTIDE SEQUENCE</scope>
    <source>
        <strain evidence="11">X5P6</strain>
    </source>
</reference>
<dbReference type="PANTHER" id="PTHR11452">
    <property type="entry name" value="ALPHA-GALACTOSIDASE/ALPHA-N-ACETYLGALACTOSAMINIDASE"/>
    <property type="match status" value="1"/>
</dbReference>
<sequence>MAMRKVRFVLTMCVAIIAVAVMPSSGRALDNGLAKTPPMGWNSWNKFGCKGLNEKVVRETADTMVSSGMKDAGYQFVILDDCWQTGRDASGNIVADAERFPSGIKALADYVHSKGLKFGIYSDAGTMTCAKRLGSIGHEYQDAKQYANWGVDYLKEDWCNTLPGQNSESSYTLMRNALAESGRPIVFSICEWGSTKPWLWAGSIGNLWRATGDIQDCWDCKKDWGGNGVTQIIDQMNGLETFAGPGHWNDPDMLEVGNGGMTKEEYRAHFSMWALFSAPLLAGNDISNMTADTKEILLNKEVIAIDQDPLGRQGRRVKKTGDQEIWSKQLQDGSRAVVLLNRGPAPTKIAVSWTDIGYPDSLSASVRNLWTANDLGKQTGAYSAEVPSHGVVMLTIKP</sequence>
<dbReference type="GO" id="GO:0004557">
    <property type="term" value="F:alpha-galactosidase activity"/>
    <property type="evidence" value="ECO:0007669"/>
    <property type="project" value="UniProtKB-EC"/>
</dbReference>
<dbReference type="PROSITE" id="PS00512">
    <property type="entry name" value="ALPHA_GALACTOSIDASE"/>
    <property type="match status" value="1"/>
</dbReference>
<feature type="chain" id="PRO_5043672422" description="Alpha-galactosidase" evidence="9">
    <location>
        <begin position="29"/>
        <end position="398"/>
    </location>
</feature>
<keyword evidence="5 8" id="KW-0378">Hydrolase</keyword>
<name>A0AAU7ZQM7_9BACT</name>
<gene>
    <name evidence="11" type="ORF">RBB77_22975</name>
</gene>
<reference evidence="11" key="2">
    <citation type="journal article" date="2024" name="Environ. Microbiol.">
        <title>Genome analysis and description of Tunturibacter gen. nov. expands the diversity of Terriglobia in tundra soils.</title>
        <authorList>
            <person name="Messyasz A."/>
            <person name="Mannisto M.K."/>
            <person name="Kerkhof L.J."/>
            <person name="Haggblom M.M."/>
        </authorList>
    </citation>
    <scope>NUCLEOTIDE SEQUENCE</scope>
    <source>
        <strain evidence="11">X5P6</strain>
    </source>
</reference>
<keyword evidence="7 8" id="KW-0326">Glycosidase</keyword>
<accession>A0AAU7ZQM7</accession>
<evidence type="ECO:0000256" key="3">
    <source>
        <dbReference type="ARBA" id="ARBA00012755"/>
    </source>
</evidence>
<comment type="catalytic activity">
    <reaction evidence="1 8">
        <text>Hydrolysis of terminal, non-reducing alpha-D-galactose residues in alpha-D-galactosides, including galactose oligosaccharides, galactomannans and galactolipids.</text>
        <dbReference type="EC" id="3.2.1.22"/>
    </reaction>
</comment>
<dbReference type="RefSeq" id="WP_353064086.1">
    <property type="nucleotide sequence ID" value="NZ_CP132942.1"/>
</dbReference>
<dbReference type="PANTHER" id="PTHR11452:SF75">
    <property type="entry name" value="ALPHA-GALACTOSIDASE MEL1"/>
    <property type="match status" value="1"/>
</dbReference>
<dbReference type="SUPFAM" id="SSF51011">
    <property type="entry name" value="Glycosyl hydrolase domain"/>
    <property type="match status" value="1"/>
</dbReference>
<evidence type="ECO:0000259" key="10">
    <source>
        <dbReference type="Pfam" id="PF17801"/>
    </source>
</evidence>
<evidence type="ECO:0000256" key="5">
    <source>
        <dbReference type="ARBA" id="ARBA00022801"/>
    </source>
</evidence>
<proteinExistence type="inferred from homology"/>
<dbReference type="Pfam" id="PF16499">
    <property type="entry name" value="Melibiase_2"/>
    <property type="match status" value="1"/>
</dbReference>
<dbReference type="InterPro" id="IPR000111">
    <property type="entry name" value="Glyco_hydro_27/36_CS"/>
</dbReference>
<dbReference type="InterPro" id="IPR041233">
    <property type="entry name" value="Melibiase_C"/>
</dbReference>
<keyword evidence="4 9" id="KW-0732">Signal</keyword>
<dbReference type="AlphaFoldDB" id="A0AAU7ZQM7"/>
<dbReference type="Pfam" id="PF17801">
    <property type="entry name" value="Melibiase_C"/>
    <property type="match status" value="1"/>
</dbReference>
<evidence type="ECO:0000256" key="8">
    <source>
        <dbReference type="RuleBase" id="RU361168"/>
    </source>
</evidence>
<dbReference type="FunFam" id="2.60.40.1180:FF:000008">
    <property type="entry name" value="Alpha-galactosidase"/>
    <property type="match status" value="1"/>
</dbReference>
<dbReference type="SUPFAM" id="SSF51445">
    <property type="entry name" value="(Trans)glycosidases"/>
    <property type="match status" value="1"/>
</dbReference>
<evidence type="ECO:0000256" key="4">
    <source>
        <dbReference type="ARBA" id="ARBA00022729"/>
    </source>
</evidence>
<evidence type="ECO:0000256" key="2">
    <source>
        <dbReference type="ARBA" id="ARBA00009743"/>
    </source>
</evidence>
<dbReference type="CDD" id="cd14792">
    <property type="entry name" value="GH27"/>
    <property type="match status" value="1"/>
</dbReference>
<evidence type="ECO:0000313" key="11">
    <source>
        <dbReference type="EMBL" id="XCB33245.1"/>
    </source>
</evidence>
<evidence type="ECO:0000256" key="1">
    <source>
        <dbReference type="ARBA" id="ARBA00001255"/>
    </source>
</evidence>
<dbReference type="InterPro" id="IPR013780">
    <property type="entry name" value="Glyco_hydro_b"/>
</dbReference>
<feature type="domain" description="Alpha galactosidase C-terminal" evidence="10">
    <location>
        <begin position="320"/>
        <end position="396"/>
    </location>
</feature>
<evidence type="ECO:0000256" key="6">
    <source>
        <dbReference type="ARBA" id="ARBA00023157"/>
    </source>
</evidence>
<dbReference type="Gene3D" id="2.60.40.1180">
    <property type="entry name" value="Golgi alpha-mannosidase II"/>
    <property type="match status" value="1"/>
</dbReference>
<dbReference type="KEGG" id="tpsc:RBB77_22975"/>
<dbReference type="GO" id="GO:0016052">
    <property type="term" value="P:carbohydrate catabolic process"/>
    <property type="evidence" value="ECO:0007669"/>
    <property type="project" value="UniProtKB-ARBA"/>
</dbReference>
<dbReference type="EC" id="3.2.1.22" evidence="3 8"/>
<feature type="signal peptide" evidence="9">
    <location>
        <begin position="1"/>
        <end position="28"/>
    </location>
</feature>
<dbReference type="Gene3D" id="3.20.20.70">
    <property type="entry name" value="Aldolase class I"/>
    <property type="match status" value="1"/>
</dbReference>
<dbReference type="InterPro" id="IPR002241">
    <property type="entry name" value="Glyco_hydro_27"/>
</dbReference>
<dbReference type="FunFam" id="3.20.20.70:FF:000202">
    <property type="entry name" value="Alpha-galactosidase"/>
    <property type="match status" value="1"/>
</dbReference>
<evidence type="ECO:0000256" key="7">
    <source>
        <dbReference type="ARBA" id="ARBA00023295"/>
    </source>
</evidence>
<comment type="similarity">
    <text evidence="2 8">Belongs to the glycosyl hydrolase 27 family.</text>
</comment>
<dbReference type="InterPro" id="IPR017853">
    <property type="entry name" value="GH"/>
</dbReference>
<dbReference type="InterPro" id="IPR013785">
    <property type="entry name" value="Aldolase_TIM"/>
</dbReference>
<dbReference type="PRINTS" id="PR00740">
    <property type="entry name" value="GLHYDRLASE27"/>
</dbReference>
<evidence type="ECO:0000256" key="9">
    <source>
        <dbReference type="SAM" id="SignalP"/>
    </source>
</evidence>
<protein>
    <recommendedName>
        <fullName evidence="3 8">Alpha-galactosidase</fullName>
        <ecNumber evidence="3 8">3.2.1.22</ecNumber>
    </recommendedName>
    <alternativeName>
        <fullName evidence="8">Melibiase</fullName>
    </alternativeName>
</protein>